<accession>A0A0L0GM77</accession>
<feature type="transmembrane region" description="Helical" evidence="1">
    <location>
        <begin position="64"/>
        <end position="83"/>
    </location>
</feature>
<reference evidence="2 3" key="1">
    <citation type="journal article" date="2015" name="Appl. Environ. Microbiol.">
        <title>The Enterobacterium Trabulsiella odontotermitis Presents Novel Adaptations Related to Its Association with Fungus-Growing Termites.</title>
        <authorList>
            <person name="Sapountzis P."/>
            <person name="Gruntjes T."/>
            <person name="Otani S."/>
            <person name="Estevez J."/>
            <person name="da Costa R.R."/>
            <person name="Plunkett G.3rd."/>
            <person name="Perna N.T."/>
            <person name="Poulsen M."/>
        </authorList>
    </citation>
    <scope>NUCLEOTIDE SEQUENCE [LARGE SCALE GENOMIC DNA]</scope>
    <source>
        <strain evidence="2 3">12</strain>
    </source>
</reference>
<name>A0A0L0GM77_9ENTR</name>
<evidence type="ECO:0000256" key="1">
    <source>
        <dbReference type="SAM" id="Phobius"/>
    </source>
</evidence>
<protein>
    <submittedName>
        <fullName evidence="2">Uncharacterized protein</fullName>
    </submittedName>
</protein>
<gene>
    <name evidence="2" type="ORF">GM31_06060</name>
</gene>
<keyword evidence="1" id="KW-0812">Transmembrane</keyword>
<keyword evidence="1" id="KW-0472">Membrane</keyword>
<keyword evidence="3" id="KW-1185">Reference proteome</keyword>
<dbReference type="PATRIC" id="fig|379893.4.peg.1238"/>
<evidence type="ECO:0000313" key="3">
    <source>
        <dbReference type="Proteomes" id="UP000037393"/>
    </source>
</evidence>
<dbReference type="Proteomes" id="UP000037393">
    <property type="component" value="Unassembled WGS sequence"/>
</dbReference>
<feature type="transmembrane region" description="Helical" evidence="1">
    <location>
        <begin position="21"/>
        <end position="44"/>
    </location>
</feature>
<proteinExistence type="predicted"/>
<evidence type="ECO:0000313" key="2">
    <source>
        <dbReference type="EMBL" id="KNC89994.1"/>
    </source>
</evidence>
<dbReference type="AlphaFoldDB" id="A0A0L0GM77"/>
<keyword evidence="1" id="KW-1133">Transmembrane helix</keyword>
<sequence>MSAQPRMLMMSQWIMREFVSFFGAFVLHSFLTGFLVSSIMSPAIKGLVRLLHYCSAISLQLECTYFVFINMFSDVYALTIPYVQLINHLKYKI</sequence>
<organism evidence="2 3">
    <name type="scientific">Trabulsiella odontotermitis</name>
    <dbReference type="NCBI Taxonomy" id="379893"/>
    <lineage>
        <taxon>Bacteria</taxon>
        <taxon>Pseudomonadati</taxon>
        <taxon>Pseudomonadota</taxon>
        <taxon>Gammaproteobacteria</taxon>
        <taxon>Enterobacterales</taxon>
        <taxon>Enterobacteriaceae</taxon>
        <taxon>Trabulsiella</taxon>
    </lineage>
</organism>
<comment type="caution">
    <text evidence="2">The sequence shown here is derived from an EMBL/GenBank/DDBJ whole genome shotgun (WGS) entry which is preliminary data.</text>
</comment>
<dbReference type="EMBL" id="JNGI01000157">
    <property type="protein sequence ID" value="KNC89994.1"/>
    <property type="molecule type" value="Genomic_DNA"/>
</dbReference>